<dbReference type="InterPro" id="IPR051132">
    <property type="entry name" value="3-5_Exonuclease_domain"/>
</dbReference>
<feature type="domain" description="3'-5' exonuclease" evidence="3">
    <location>
        <begin position="21"/>
        <end position="184"/>
    </location>
</feature>
<dbReference type="Proteomes" id="UP001374584">
    <property type="component" value="Unassembled WGS sequence"/>
</dbReference>
<name>A0AAN9RJ66_PHACN</name>
<dbReference type="Gene3D" id="3.30.420.10">
    <property type="entry name" value="Ribonuclease H-like superfamily/Ribonuclease H"/>
    <property type="match status" value="1"/>
</dbReference>
<dbReference type="InterPro" id="IPR012337">
    <property type="entry name" value="RNaseH-like_sf"/>
</dbReference>
<dbReference type="GO" id="GO:0005737">
    <property type="term" value="C:cytoplasm"/>
    <property type="evidence" value="ECO:0007669"/>
    <property type="project" value="TreeGrafter"/>
</dbReference>
<dbReference type="GO" id="GO:0005634">
    <property type="term" value="C:nucleus"/>
    <property type="evidence" value="ECO:0007669"/>
    <property type="project" value="TreeGrafter"/>
</dbReference>
<dbReference type="GO" id="GO:0006139">
    <property type="term" value="P:nucleobase-containing compound metabolic process"/>
    <property type="evidence" value="ECO:0007669"/>
    <property type="project" value="InterPro"/>
</dbReference>
<keyword evidence="1" id="KW-0540">Nuclease</keyword>
<dbReference type="InterPro" id="IPR002562">
    <property type="entry name" value="3'-5'_exonuclease_dom"/>
</dbReference>
<dbReference type="EMBL" id="JAYMYR010000004">
    <property type="protein sequence ID" value="KAK7368133.1"/>
    <property type="molecule type" value="Genomic_DNA"/>
</dbReference>
<dbReference type="PANTHER" id="PTHR13620:SF121">
    <property type="entry name" value="EMB|CAB82946.1-RELATED"/>
    <property type="match status" value="1"/>
</dbReference>
<dbReference type="GO" id="GO:0003676">
    <property type="term" value="F:nucleic acid binding"/>
    <property type="evidence" value="ECO:0007669"/>
    <property type="project" value="InterPro"/>
</dbReference>
<organism evidence="4 5">
    <name type="scientific">Phaseolus coccineus</name>
    <name type="common">Scarlet runner bean</name>
    <name type="synonym">Phaseolus multiflorus</name>
    <dbReference type="NCBI Taxonomy" id="3886"/>
    <lineage>
        <taxon>Eukaryota</taxon>
        <taxon>Viridiplantae</taxon>
        <taxon>Streptophyta</taxon>
        <taxon>Embryophyta</taxon>
        <taxon>Tracheophyta</taxon>
        <taxon>Spermatophyta</taxon>
        <taxon>Magnoliopsida</taxon>
        <taxon>eudicotyledons</taxon>
        <taxon>Gunneridae</taxon>
        <taxon>Pentapetalae</taxon>
        <taxon>rosids</taxon>
        <taxon>fabids</taxon>
        <taxon>Fabales</taxon>
        <taxon>Fabaceae</taxon>
        <taxon>Papilionoideae</taxon>
        <taxon>50 kb inversion clade</taxon>
        <taxon>NPAAA clade</taxon>
        <taxon>indigoferoid/millettioid clade</taxon>
        <taxon>Phaseoleae</taxon>
        <taxon>Phaseolus</taxon>
    </lineage>
</organism>
<dbReference type="InterPro" id="IPR036397">
    <property type="entry name" value="RNaseH_sf"/>
</dbReference>
<evidence type="ECO:0000313" key="5">
    <source>
        <dbReference type="Proteomes" id="UP001374584"/>
    </source>
</evidence>
<dbReference type="GO" id="GO:0008408">
    <property type="term" value="F:3'-5' exonuclease activity"/>
    <property type="evidence" value="ECO:0007669"/>
    <property type="project" value="InterPro"/>
</dbReference>
<reference evidence="4 5" key="1">
    <citation type="submission" date="2024-01" db="EMBL/GenBank/DDBJ databases">
        <title>The genomes of 5 underutilized Papilionoideae crops provide insights into root nodulation and disease resistanc.</title>
        <authorList>
            <person name="Jiang F."/>
        </authorList>
    </citation>
    <scope>NUCLEOTIDE SEQUENCE [LARGE SCALE GENOMIC DNA]</scope>
    <source>
        <strain evidence="4">JINMINGXINNONG_FW02</strain>
        <tissue evidence="4">Leaves</tissue>
    </source>
</reference>
<sequence>MHKICCDGLTIETVVTNEANIVEQWISSTYAGKQRVVGLDTEWMRVVKASTMKATMKIAILQLCIEDKCLIIQLFCMNNIPPSLQNFMMDSAFEFVGVGVMNDFGMLKKNYGLKCNKGADVFVLAKKRWPDRISSGSLKYLAKELVDLDMEKSKAVCTSDWKAKKLTEAQVQYACIDAYASFKIGKMVLSNEDTCSH</sequence>
<dbReference type="Pfam" id="PF01612">
    <property type="entry name" value="DNA_pol_A_exo1"/>
    <property type="match status" value="1"/>
</dbReference>
<keyword evidence="2" id="KW-0378">Hydrolase</keyword>
<accession>A0AAN9RJ66</accession>
<comment type="caution">
    <text evidence="4">The sequence shown here is derived from an EMBL/GenBank/DDBJ whole genome shotgun (WGS) entry which is preliminary data.</text>
</comment>
<gene>
    <name evidence="4" type="ORF">VNO80_10155</name>
</gene>
<protein>
    <recommendedName>
        <fullName evidence="3">3'-5' exonuclease domain-containing protein</fullName>
    </recommendedName>
</protein>
<dbReference type="CDD" id="cd06141">
    <property type="entry name" value="WRN_exo"/>
    <property type="match status" value="1"/>
</dbReference>
<evidence type="ECO:0000256" key="1">
    <source>
        <dbReference type="ARBA" id="ARBA00022722"/>
    </source>
</evidence>
<keyword evidence="5" id="KW-1185">Reference proteome</keyword>
<dbReference type="AlphaFoldDB" id="A0AAN9RJ66"/>
<dbReference type="SUPFAM" id="SSF53098">
    <property type="entry name" value="Ribonuclease H-like"/>
    <property type="match status" value="1"/>
</dbReference>
<evidence type="ECO:0000256" key="2">
    <source>
        <dbReference type="ARBA" id="ARBA00022801"/>
    </source>
</evidence>
<evidence type="ECO:0000259" key="3">
    <source>
        <dbReference type="Pfam" id="PF01612"/>
    </source>
</evidence>
<proteinExistence type="predicted"/>
<evidence type="ECO:0000313" key="4">
    <source>
        <dbReference type="EMBL" id="KAK7368133.1"/>
    </source>
</evidence>
<dbReference type="PANTHER" id="PTHR13620">
    <property type="entry name" value="3-5 EXONUCLEASE"/>
    <property type="match status" value="1"/>
</dbReference>